<dbReference type="Gene3D" id="1.20.5.1200">
    <property type="entry name" value="Alpha-tocopherol transfer"/>
    <property type="match status" value="1"/>
</dbReference>
<name>A0A5N5T6F5_9CRUS</name>
<reference evidence="2 3" key="1">
    <citation type="journal article" date="2019" name="PLoS Biol.">
        <title>Sex chromosomes control vertical transmission of feminizing Wolbachia symbionts in an isopod.</title>
        <authorList>
            <person name="Becking T."/>
            <person name="Chebbi M.A."/>
            <person name="Giraud I."/>
            <person name="Moumen B."/>
            <person name="Laverre T."/>
            <person name="Caubet Y."/>
            <person name="Peccoud J."/>
            <person name="Gilbert C."/>
            <person name="Cordaux R."/>
        </authorList>
    </citation>
    <scope>NUCLEOTIDE SEQUENCE [LARGE SCALE GENOMIC DNA]</scope>
    <source>
        <strain evidence="2">ANa2</strain>
        <tissue evidence="2">Whole body excluding digestive tract and cuticle</tissue>
    </source>
</reference>
<dbReference type="OrthoDB" id="1434354at2759"/>
<dbReference type="PANTHER" id="PTHR10174:SF208">
    <property type="entry name" value="CRAL-TRIO DOMAIN-CONTAINING PROTEIN DDB_G0278031"/>
    <property type="match status" value="1"/>
</dbReference>
<gene>
    <name evidence="2" type="primary">CLVS1</name>
    <name evidence="2" type="ORF">Anas_06082</name>
</gene>
<dbReference type="InterPro" id="IPR036273">
    <property type="entry name" value="CRAL/TRIO_N_dom_sf"/>
</dbReference>
<dbReference type="SUPFAM" id="SSF46938">
    <property type="entry name" value="CRAL/TRIO N-terminal domain"/>
    <property type="match status" value="1"/>
</dbReference>
<dbReference type="PROSITE" id="PS50191">
    <property type="entry name" value="CRAL_TRIO"/>
    <property type="match status" value="1"/>
</dbReference>
<dbReference type="EMBL" id="SEYY01008248">
    <property type="protein sequence ID" value="KAB7502224.1"/>
    <property type="molecule type" value="Genomic_DNA"/>
</dbReference>
<dbReference type="AlphaFoldDB" id="A0A5N5T6F5"/>
<comment type="caution">
    <text evidence="2">The sequence shown here is derived from an EMBL/GenBank/DDBJ whole genome shotgun (WGS) entry which is preliminary data.</text>
</comment>
<dbReference type="GO" id="GO:0016020">
    <property type="term" value="C:membrane"/>
    <property type="evidence" value="ECO:0007669"/>
    <property type="project" value="TreeGrafter"/>
</dbReference>
<dbReference type="PANTHER" id="PTHR10174">
    <property type="entry name" value="ALPHA-TOCOPHEROL TRANSFER PROTEIN-RELATED"/>
    <property type="match status" value="1"/>
</dbReference>
<dbReference type="Proteomes" id="UP000326759">
    <property type="component" value="Unassembled WGS sequence"/>
</dbReference>
<organism evidence="2 3">
    <name type="scientific">Armadillidium nasatum</name>
    <dbReference type="NCBI Taxonomy" id="96803"/>
    <lineage>
        <taxon>Eukaryota</taxon>
        <taxon>Metazoa</taxon>
        <taxon>Ecdysozoa</taxon>
        <taxon>Arthropoda</taxon>
        <taxon>Crustacea</taxon>
        <taxon>Multicrustacea</taxon>
        <taxon>Malacostraca</taxon>
        <taxon>Eumalacostraca</taxon>
        <taxon>Peracarida</taxon>
        <taxon>Isopoda</taxon>
        <taxon>Oniscidea</taxon>
        <taxon>Crinocheta</taxon>
        <taxon>Armadillidiidae</taxon>
        <taxon>Armadillidium</taxon>
    </lineage>
</organism>
<dbReference type="SUPFAM" id="SSF52087">
    <property type="entry name" value="CRAL/TRIO domain"/>
    <property type="match status" value="1"/>
</dbReference>
<dbReference type="CDD" id="cd00170">
    <property type="entry name" value="SEC14"/>
    <property type="match status" value="1"/>
</dbReference>
<dbReference type="SMART" id="SM00516">
    <property type="entry name" value="SEC14"/>
    <property type="match status" value="1"/>
</dbReference>
<dbReference type="InterPro" id="IPR001251">
    <property type="entry name" value="CRAL-TRIO_dom"/>
</dbReference>
<evidence type="ECO:0000313" key="3">
    <source>
        <dbReference type="Proteomes" id="UP000326759"/>
    </source>
</evidence>
<feature type="domain" description="CRAL-TRIO" evidence="1">
    <location>
        <begin position="60"/>
        <end position="220"/>
    </location>
</feature>
<accession>A0A5N5T6F5</accession>
<evidence type="ECO:0000313" key="2">
    <source>
        <dbReference type="EMBL" id="KAB7502224.1"/>
    </source>
</evidence>
<keyword evidence="3" id="KW-1185">Reference proteome</keyword>
<dbReference type="Pfam" id="PF00650">
    <property type="entry name" value="CRAL_TRIO"/>
    <property type="match status" value="1"/>
</dbReference>
<dbReference type="Gene3D" id="1.10.8.20">
    <property type="entry name" value="N-terminal domain of phosphatidylinositol transfer protein sec14p"/>
    <property type="match status" value="1"/>
</dbReference>
<dbReference type="Gene3D" id="3.40.525.10">
    <property type="entry name" value="CRAL-TRIO lipid binding domain"/>
    <property type="match status" value="1"/>
</dbReference>
<protein>
    <submittedName>
        <fullName evidence="2">Clavesin-1</fullName>
    </submittedName>
</protein>
<sequence length="271" mass="31896">MGKYWEGNQINVIVSNFLLRFLRMKKFRVGDAQQILERYLRMRMDHPSWFRNLDFRDPRMEDLIDRGYFFALPERDDAGRRVFFSVAGCLDATRDTSSDMMKAVQIGLESLIEDEENQVRGFCYILDEKNVGFSVVTLWTPSEVSKAFHCSEKNIPMRHKEIHFVNLPISLYAVFEVAKTMLSDKIRKRFQVHNNVEQLAKSVPKRILPKEYGGTTPLKDIIVQYKKELEDVRGKILSLDEMEWSKPVKLKKLDKFSVNKLQRSFKMIEID</sequence>
<dbReference type="PRINTS" id="PR00180">
    <property type="entry name" value="CRETINALDHBP"/>
</dbReference>
<evidence type="ECO:0000259" key="1">
    <source>
        <dbReference type="PROSITE" id="PS50191"/>
    </source>
</evidence>
<dbReference type="GO" id="GO:1902936">
    <property type="term" value="F:phosphatidylinositol bisphosphate binding"/>
    <property type="evidence" value="ECO:0007669"/>
    <property type="project" value="TreeGrafter"/>
</dbReference>
<proteinExistence type="predicted"/>
<dbReference type="InterPro" id="IPR036865">
    <property type="entry name" value="CRAL-TRIO_dom_sf"/>
</dbReference>